<dbReference type="PANTHER" id="PTHR48090">
    <property type="entry name" value="UNDECAPRENYL-PHOSPHATE 4-DEOXY-4-FORMAMIDO-L-ARABINOSE TRANSFERASE-RELATED"/>
    <property type="match status" value="1"/>
</dbReference>
<protein>
    <recommendedName>
        <fullName evidence="7">Glycosyltransferase 2-like domain-containing protein</fullName>
    </recommendedName>
</protein>
<evidence type="ECO:0000256" key="1">
    <source>
        <dbReference type="ARBA" id="ARBA00004141"/>
    </source>
</evidence>
<evidence type="ECO:0000313" key="8">
    <source>
        <dbReference type="EMBL" id="SVB33024.1"/>
    </source>
</evidence>
<evidence type="ECO:0000256" key="4">
    <source>
        <dbReference type="ARBA" id="ARBA00022692"/>
    </source>
</evidence>
<comment type="subcellular location">
    <subcellularLocation>
        <location evidence="1">Membrane</location>
        <topology evidence="1">Multi-pass membrane protein</topology>
    </subcellularLocation>
</comment>
<evidence type="ECO:0000256" key="5">
    <source>
        <dbReference type="ARBA" id="ARBA00022989"/>
    </source>
</evidence>
<dbReference type="PANTHER" id="PTHR48090:SF1">
    <property type="entry name" value="PROPHAGE BACTOPRENOL GLUCOSYL TRANSFERASE HOMOLOG"/>
    <property type="match status" value="1"/>
</dbReference>
<dbReference type="InterPro" id="IPR001173">
    <property type="entry name" value="Glyco_trans_2-like"/>
</dbReference>
<keyword evidence="3" id="KW-0808">Transferase</keyword>
<dbReference type="EMBL" id="UINC01037479">
    <property type="protein sequence ID" value="SVB33024.1"/>
    <property type="molecule type" value="Genomic_DNA"/>
</dbReference>
<feature type="non-terminal residue" evidence="8">
    <location>
        <position position="119"/>
    </location>
</feature>
<keyword evidence="2" id="KW-0328">Glycosyltransferase</keyword>
<accession>A0A382D4Q7</accession>
<dbReference type="GO" id="GO:0005886">
    <property type="term" value="C:plasma membrane"/>
    <property type="evidence" value="ECO:0007669"/>
    <property type="project" value="TreeGrafter"/>
</dbReference>
<keyword evidence="4" id="KW-0812">Transmembrane</keyword>
<organism evidence="8">
    <name type="scientific">marine metagenome</name>
    <dbReference type="NCBI Taxonomy" id="408172"/>
    <lineage>
        <taxon>unclassified sequences</taxon>
        <taxon>metagenomes</taxon>
        <taxon>ecological metagenomes</taxon>
    </lineage>
</organism>
<dbReference type="AlphaFoldDB" id="A0A382D4Q7"/>
<sequence length="119" mass="13787">MKKISIVTPCYNEEENIEPLSDRVRDLFKGSLSNYDYEHIFIDNCSTDETVSVLRKLAKKDKKVKVILNTRNFGHIRSPYYAMFQAEGDAVINLVADLQDPPDLIKNFVEEWIKGYKVV</sequence>
<dbReference type="Pfam" id="PF00535">
    <property type="entry name" value="Glycos_transf_2"/>
    <property type="match status" value="1"/>
</dbReference>
<evidence type="ECO:0000256" key="2">
    <source>
        <dbReference type="ARBA" id="ARBA00022676"/>
    </source>
</evidence>
<feature type="domain" description="Glycosyltransferase 2-like" evidence="7">
    <location>
        <begin position="5"/>
        <end position="118"/>
    </location>
</feature>
<evidence type="ECO:0000256" key="6">
    <source>
        <dbReference type="ARBA" id="ARBA00023136"/>
    </source>
</evidence>
<dbReference type="Gene3D" id="3.90.550.10">
    <property type="entry name" value="Spore Coat Polysaccharide Biosynthesis Protein SpsA, Chain A"/>
    <property type="match status" value="1"/>
</dbReference>
<name>A0A382D4Q7_9ZZZZ</name>
<dbReference type="InterPro" id="IPR029044">
    <property type="entry name" value="Nucleotide-diphossugar_trans"/>
</dbReference>
<proteinExistence type="predicted"/>
<reference evidence="8" key="1">
    <citation type="submission" date="2018-05" db="EMBL/GenBank/DDBJ databases">
        <authorList>
            <person name="Lanie J.A."/>
            <person name="Ng W.-L."/>
            <person name="Kazmierczak K.M."/>
            <person name="Andrzejewski T.M."/>
            <person name="Davidsen T.M."/>
            <person name="Wayne K.J."/>
            <person name="Tettelin H."/>
            <person name="Glass J.I."/>
            <person name="Rusch D."/>
            <person name="Podicherti R."/>
            <person name="Tsui H.-C.T."/>
            <person name="Winkler M.E."/>
        </authorList>
    </citation>
    <scope>NUCLEOTIDE SEQUENCE</scope>
</reference>
<keyword evidence="5" id="KW-1133">Transmembrane helix</keyword>
<evidence type="ECO:0000256" key="3">
    <source>
        <dbReference type="ARBA" id="ARBA00022679"/>
    </source>
</evidence>
<dbReference type="SUPFAM" id="SSF53448">
    <property type="entry name" value="Nucleotide-diphospho-sugar transferases"/>
    <property type="match status" value="1"/>
</dbReference>
<dbReference type="GO" id="GO:0016757">
    <property type="term" value="F:glycosyltransferase activity"/>
    <property type="evidence" value="ECO:0007669"/>
    <property type="project" value="UniProtKB-KW"/>
</dbReference>
<dbReference type="InterPro" id="IPR050256">
    <property type="entry name" value="Glycosyltransferase_2"/>
</dbReference>
<keyword evidence="6" id="KW-0472">Membrane</keyword>
<gene>
    <name evidence="8" type="ORF">METZ01_LOCUS185878</name>
</gene>
<evidence type="ECO:0000259" key="7">
    <source>
        <dbReference type="Pfam" id="PF00535"/>
    </source>
</evidence>